<dbReference type="AlphaFoldDB" id="D6U8C6"/>
<feature type="domain" description="Transposase IS4-like" evidence="2">
    <location>
        <begin position="162"/>
        <end position="468"/>
    </location>
</feature>
<evidence type="ECO:0000259" key="3">
    <source>
        <dbReference type="Pfam" id="PF14104"/>
    </source>
</evidence>
<dbReference type="InterPro" id="IPR047654">
    <property type="entry name" value="IS1634_transpos"/>
</dbReference>
<dbReference type="InParanoid" id="D6U8C6"/>
<dbReference type="InterPro" id="IPR012337">
    <property type="entry name" value="RNaseH-like_sf"/>
</dbReference>
<dbReference type="STRING" id="485913.Krac_0692"/>
<protein>
    <submittedName>
        <fullName evidence="4">Transposase IS4 family protein</fullName>
    </submittedName>
</protein>
<gene>
    <name evidence="4" type="ORF">Krac_0692</name>
</gene>
<dbReference type="GO" id="GO:0003677">
    <property type="term" value="F:DNA binding"/>
    <property type="evidence" value="ECO:0007669"/>
    <property type="project" value="InterPro"/>
</dbReference>
<dbReference type="Pfam" id="PF14104">
    <property type="entry name" value="DUF4277"/>
    <property type="match status" value="1"/>
</dbReference>
<name>D6U8C6_KTERA</name>
<dbReference type="Proteomes" id="UP000004508">
    <property type="component" value="Unassembled WGS sequence"/>
</dbReference>
<sequence length="552" mass="62272">MPKATEGYVNKRLDHLGIVAGVCQEIGLAAWLDEQDPNHRQQVSVGTATMAMILNGLGFSNRQLYLVPQYFANKPVEHLLGKGITAEMLNDDCLGRTLDWLYAHDPTKLFAGIAWRARQIFGISAKQVHVDTTSFSVSGEYASAKEETAVGADPAVIAITYGYSRDHREDLKQWMLALATTHEGDIPLFLQPLAGNSSDKVSLLATIQTIQEQLRVSDETPAVYVADNGVYSEANMRTLNQAKVKWVSRVSETSTGAKEALAYTYETWHSSEDGSTHWVSRSMDLPQGKERWVIVYTSASKQRSQATLQRQVTRAHSEWEKKCWHLGTRRFACETDAQAALVRETKGQPIWLDLSYELVAHVRHAKRGRPSKEGSPLTTEWQVVATVSVNQERVEQEAFRKACWIVGANILEETELSDQELTTIYKEQGGVERGFRFLKDPLFLASSVFVKKPERIMALSLIMVLCLLVYRLAEFRLRTRLAETAQTIPDQLNKPTARPTMRWVFQCFEGIELLHIQTPSSSHTLVLRLQTVHRLILFLFGPLYEQIYLSSS</sequence>
<reference evidence="4 5" key="1">
    <citation type="journal article" date="2011" name="Stand. Genomic Sci.">
        <title>Non-contiguous finished genome sequence and contextual data of the filamentous soil bacterium Ktedonobacter racemifer type strain (SOSP1-21).</title>
        <authorList>
            <person name="Chang Y.J."/>
            <person name="Land M."/>
            <person name="Hauser L."/>
            <person name="Chertkov O."/>
            <person name="Del Rio T.G."/>
            <person name="Nolan M."/>
            <person name="Copeland A."/>
            <person name="Tice H."/>
            <person name="Cheng J.F."/>
            <person name="Lucas S."/>
            <person name="Han C."/>
            <person name="Goodwin L."/>
            <person name="Pitluck S."/>
            <person name="Ivanova N."/>
            <person name="Ovchinikova G."/>
            <person name="Pati A."/>
            <person name="Chen A."/>
            <person name="Palaniappan K."/>
            <person name="Mavromatis K."/>
            <person name="Liolios K."/>
            <person name="Brettin T."/>
            <person name="Fiebig A."/>
            <person name="Rohde M."/>
            <person name="Abt B."/>
            <person name="Goker M."/>
            <person name="Detter J.C."/>
            <person name="Woyke T."/>
            <person name="Bristow J."/>
            <person name="Eisen J.A."/>
            <person name="Markowitz V."/>
            <person name="Hugenholtz P."/>
            <person name="Kyrpides N.C."/>
            <person name="Klenk H.P."/>
            <person name="Lapidus A."/>
        </authorList>
    </citation>
    <scope>NUCLEOTIDE SEQUENCE [LARGE SCALE GENOMIC DNA]</scope>
    <source>
        <strain evidence="5">DSM 44963</strain>
    </source>
</reference>
<dbReference type="eggNOG" id="COG5421">
    <property type="taxonomic scope" value="Bacteria"/>
</dbReference>
<evidence type="ECO:0000313" key="4">
    <source>
        <dbReference type="EMBL" id="EFH80137.1"/>
    </source>
</evidence>
<dbReference type="InterPro" id="IPR002559">
    <property type="entry name" value="Transposase_11"/>
</dbReference>
<dbReference type="GO" id="GO:0006313">
    <property type="term" value="P:DNA transposition"/>
    <property type="evidence" value="ECO:0007669"/>
    <property type="project" value="InterPro"/>
</dbReference>
<feature type="domain" description="DUF4277" evidence="3">
    <location>
        <begin position="10"/>
        <end position="114"/>
    </location>
</feature>
<dbReference type="GO" id="GO:0004803">
    <property type="term" value="F:transposase activity"/>
    <property type="evidence" value="ECO:0007669"/>
    <property type="project" value="InterPro"/>
</dbReference>
<keyword evidence="5" id="KW-1185">Reference proteome</keyword>
<feature type="transmembrane region" description="Helical" evidence="1">
    <location>
        <begin position="456"/>
        <end position="473"/>
    </location>
</feature>
<accession>D6U8C6</accession>
<evidence type="ECO:0000256" key="1">
    <source>
        <dbReference type="SAM" id="Phobius"/>
    </source>
</evidence>
<dbReference type="NCBIfam" id="NF033559">
    <property type="entry name" value="transpos_IS1634"/>
    <property type="match status" value="1"/>
</dbReference>
<dbReference type="OrthoDB" id="148767at2"/>
<keyword evidence="1" id="KW-1133">Transmembrane helix</keyword>
<dbReference type="EMBL" id="ADVG01000005">
    <property type="protein sequence ID" value="EFH80137.1"/>
    <property type="molecule type" value="Genomic_DNA"/>
</dbReference>
<dbReference type="Pfam" id="PF01609">
    <property type="entry name" value="DDE_Tnp_1"/>
    <property type="match status" value="1"/>
</dbReference>
<dbReference type="SUPFAM" id="SSF53098">
    <property type="entry name" value="Ribonuclease H-like"/>
    <property type="match status" value="1"/>
</dbReference>
<evidence type="ECO:0000259" key="2">
    <source>
        <dbReference type="Pfam" id="PF01609"/>
    </source>
</evidence>
<proteinExistence type="predicted"/>
<dbReference type="RefSeq" id="WP_007922520.1">
    <property type="nucleotide sequence ID" value="NZ_ADVG01000005.1"/>
</dbReference>
<comment type="caution">
    <text evidence="4">The sequence shown here is derived from an EMBL/GenBank/DDBJ whole genome shotgun (WGS) entry which is preliminary data.</text>
</comment>
<organism evidence="4 5">
    <name type="scientific">Ktedonobacter racemifer DSM 44963</name>
    <dbReference type="NCBI Taxonomy" id="485913"/>
    <lineage>
        <taxon>Bacteria</taxon>
        <taxon>Bacillati</taxon>
        <taxon>Chloroflexota</taxon>
        <taxon>Ktedonobacteria</taxon>
        <taxon>Ktedonobacterales</taxon>
        <taxon>Ktedonobacteraceae</taxon>
        <taxon>Ktedonobacter</taxon>
    </lineage>
</organism>
<keyword evidence="1" id="KW-0812">Transmembrane</keyword>
<dbReference type="InterPro" id="IPR025457">
    <property type="entry name" value="DUF4277"/>
</dbReference>
<dbReference type="PANTHER" id="PTHR34614:SF2">
    <property type="entry name" value="TRANSPOSASE IS4-LIKE DOMAIN-CONTAINING PROTEIN"/>
    <property type="match status" value="1"/>
</dbReference>
<dbReference type="PANTHER" id="PTHR34614">
    <property type="match status" value="1"/>
</dbReference>
<keyword evidence="1" id="KW-0472">Membrane</keyword>
<evidence type="ECO:0000313" key="5">
    <source>
        <dbReference type="Proteomes" id="UP000004508"/>
    </source>
</evidence>